<dbReference type="InterPro" id="IPR015867">
    <property type="entry name" value="N-reg_PII/ATP_PRibTrfase_C"/>
</dbReference>
<organism evidence="16 17">
    <name type="scientific">Thanatephorus cucumeris (strain AG1-IB / isolate 7/3/14)</name>
    <name type="common">Lettuce bottom rot fungus</name>
    <name type="synonym">Rhizoctonia solani</name>
    <dbReference type="NCBI Taxonomy" id="1108050"/>
    <lineage>
        <taxon>Eukaryota</taxon>
        <taxon>Fungi</taxon>
        <taxon>Dikarya</taxon>
        <taxon>Basidiomycota</taxon>
        <taxon>Agaricomycotina</taxon>
        <taxon>Agaricomycetes</taxon>
        <taxon>Cantharellales</taxon>
        <taxon>Ceratobasidiaceae</taxon>
        <taxon>Rhizoctonia</taxon>
        <taxon>Rhizoctonia solani AG-1</taxon>
    </lineage>
</organism>
<dbReference type="SUPFAM" id="SSF54913">
    <property type="entry name" value="GlnB-like"/>
    <property type="match status" value="1"/>
</dbReference>
<evidence type="ECO:0000256" key="8">
    <source>
        <dbReference type="ARBA" id="ARBA00022605"/>
    </source>
</evidence>
<dbReference type="EC" id="2.4.2.17" evidence="5"/>
<dbReference type="InterPro" id="IPR011322">
    <property type="entry name" value="N-reg_PII-like_a/b"/>
</dbReference>
<dbReference type="AlphaFoldDB" id="A0A0B7F7F9"/>
<dbReference type="FunFam" id="3.40.190.10:FF:000123">
    <property type="entry name" value="HIS1p ATP phosphoribosyltransferase"/>
    <property type="match status" value="1"/>
</dbReference>
<dbReference type="Gene3D" id="3.40.190.10">
    <property type="entry name" value="Periplasmic binding protein-like II"/>
    <property type="match status" value="2"/>
</dbReference>
<evidence type="ECO:0000313" key="17">
    <source>
        <dbReference type="Proteomes" id="UP000059188"/>
    </source>
</evidence>
<dbReference type="OrthoDB" id="2574at2759"/>
<dbReference type="GO" id="GO:0005737">
    <property type="term" value="C:cytoplasm"/>
    <property type="evidence" value="ECO:0007669"/>
    <property type="project" value="UniProtKB-SubCell"/>
</dbReference>
<dbReference type="GO" id="GO:0005524">
    <property type="term" value="F:ATP binding"/>
    <property type="evidence" value="ECO:0007669"/>
    <property type="project" value="UniProtKB-KW"/>
</dbReference>
<keyword evidence="17" id="KW-1185">Reference proteome</keyword>
<dbReference type="NCBIfam" id="TIGR03455">
    <property type="entry name" value="HisG_C-term"/>
    <property type="match status" value="1"/>
</dbReference>
<accession>A0A0B7F7F9</accession>
<dbReference type="Pfam" id="PF08029">
    <property type="entry name" value="HisG_C"/>
    <property type="match status" value="1"/>
</dbReference>
<dbReference type="InterPro" id="IPR001348">
    <property type="entry name" value="ATP_PRibTrfase_HisG"/>
</dbReference>
<dbReference type="PROSITE" id="PS01316">
    <property type="entry name" value="ATP_P_PHORIBOSYLTR"/>
    <property type="match status" value="1"/>
</dbReference>
<dbReference type="GO" id="GO:0000287">
    <property type="term" value="F:magnesium ion binding"/>
    <property type="evidence" value="ECO:0007669"/>
    <property type="project" value="InterPro"/>
</dbReference>
<evidence type="ECO:0000259" key="15">
    <source>
        <dbReference type="Pfam" id="PF08029"/>
    </source>
</evidence>
<dbReference type="PANTHER" id="PTHR21403">
    <property type="entry name" value="ATP PHOSPHORIBOSYLTRANSFERASE ATP-PRTASE"/>
    <property type="match status" value="1"/>
</dbReference>
<evidence type="ECO:0000256" key="10">
    <source>
        <dbReference type="ARBA" id="ARBA00022679"/>
    </source>
</evidence>
<dbReference type="Gene3D" id="3.30.70.120">
    <property type="match status" value="1"/>
</dbReference>
<evidence type="ECO:0000256" key="11">
    <source>
        <dbReference type="ARBA" id="ARBA00022741"/>
    </source>
</evidence>
<dbReference type="Pfam" id="PF01634">
    <property type="entry name" value="HisG"/>
    <property type="match status" value="1"/>
</dbReference>
<dbReference type="GO" id="GO:0003879">
    <property type="term" value="F:ATP phosphoribosyltransferase activity"/>
    <property type="evidence" value="ECO:0007669"/>
    <property type="project" value="UniProtKB-EC"/>
</dbReference>
<name>A0A0B7F7F9_THACB</name>
<comment type="pathway">
    <text evidence="3">Amino-acid biosynthesis; L-histidine biosynthesis; L-histidine from 5-phospho-alpha-D-ribose 1-diphosphate: step 1/9.</text>
</comment>
<reference evidence="16 17" key="1">
    <citation type="submission" date="2014-11" db="EMBL/GenBank/DDBJ databases">
        <authorList>
            <person name="Wibberg Daniel"/>
        </authorList>
    </citation>
    <scope>NUCLEOTIDE SEQUENCE [LARGE SCALE GENOMIC DNA]</scope>
    <source>
        <strain evidence="16">Rhizoctonia solani AG1-IB 7/3/14</strain>
    </source>
</reference>
<keyword evidence="12" id="KW-0067">ATP-binding</keyword>
<dbReference type="PANTHER" id="PTHR21403:SF8">
    <property type="entry name" value="ATP PHOSPHORIBOSYLTRANSFERASE"/>
    <property type="match status" value="1"/>
</dbReference>
<comment type="similarity">
    <text evidence="4">Belongs to the ATP phosphoribosyltransferase family.</text>
</comment>
<keyword evidence="10 16" id="KW-0808">Transferase</keyword>
<evidence type="ECO:0000256" key="12">
    <source>
        <dbReference type="ARBA" id="ARBA00022840"/>
    </source>
</evidence>
<gene>
    <name evidence="16" type="primary">HIS1</name>
    <name evidence="16" type="ORF">RSOLAG1IB_11533</name>
</gene>
<keyword evidence="11" id="KW-0547">Nucleotide-binding</keyword>
<evidence type="ECO:0000256" key="3">
    <source>
        <dbReference type="ARBA" id="ARBA00004667"/>
    </source>
</evidence>
<dbReference type="InterPro" id="IPR013115">
    <property type="entry name" value="HisG_C"/>
</dbReference>
<evidence type="ECO:0000256" key="5">
    <source>
        <dbReference type="ARBA" id="ARBA00011946"/>
    </source>
</evidence>
<keyword evidence="9 16" id="KW-0328">Glycosyltransferase</keyword>
<evidence type="ECO:0000256" key="2">
    <source>
        <dbReference type="ARBA" id="ARBA00004496"/>
    </source>
</evidence>
<dbReference type="Proteomes" id="UP000059188">
    <property type="component" value="Unassembled WGS sequence"/>
</dbReference>
<feature type="domain" description="ATP phosphoribosyltransferase catalytic" evidence="14">
    <location>
        <begin position="148"/>
        <end position="307"/>
    </location>
</feature>
<evidence type="ECO:0000313" key="16">
    <source>
        <dbReference type="EMBL" id="CEL54001.1"/>
    </source>
</evidence>
<keyword evidence="8" id="KW-0028">Amino-acid biosynthesis</keyword>
<dbReference type="GO" id="GO:0000105">
    <property type="term" value="P:L-histidine biosynthetic process"/>
    <property type="evidence" value="ECO:0007669"/>
    <property type="project" value="UniProtKB-UniPathway"/>
</dbReference>
<evidence type="ECO:0000256" key="1">
    <source>
        <dbReference type="ARBA" id="ARBA00000915"/>
    </source>
</evidence>
<evidence type="ECO:0000256" key="9">
    <source>
        <dbReference type="ARBA" id="ARBA00022676"/>
    </source>
</evidence>
<dbReference type="InterPro" id="IPR013820">
    <property type="entry name" value="ATP_PRibTrfase_cat"/>
</dbReference>
<keyword evidence="13" id="KW-0368">Histidine biosynthesis</keyword>
<dbReference type="FunFam" id="3.30.70.120:FF:000003">
    <property type="entry name" value="ATP phosphoribosyltransferase"/>
    <property type="match status" value="1"/>
</dbReference>
<feature type="domain" description="Histidine biosynthesis HisG C-terminal" evidence="15">
    <location>
        <begin position="315"/>
        <end position="385"/>
    </location>
</feature>
<dbReference type="STRING" id="1108050.A0A0B7F7F9"/>
<keyword evidence="7" id="KW-0963">Cytoplasm</keyword>
<sequence>MRRLLVNRGKRQNVFPKARLQVTPLPPPPSEAIENTNPIPKTVFNTRLMDQKRAEKKVSGSSGLASITPLSFVSPGVSLPTPPLTGSAPASPLGSFDDRVLLAIPKKGRLHEKCMEMLRNAGLVFSKPNRLDICVVSNMPVTLVFLPAADIPRFVGESNIDMGITGQDVILESKMQDLTTESLSLGFGRCKLQVQVPVSSDINCIEDLAGKRIVTSFESITQDYFKKIDLRLGTTTVVEYISGSVEAACALGLADGIVDLVESGETMRAAGLRPIETIMHTEAVLIASSLPKKPSMLGAVDQIKSRLAGVVASSKYILCQYNVRRADLAVAKSITPGRRSATVSSLDNDTWVAVSSMVEKEKAASVMDELQKIGAEEIILLKIDNCRV</sequence>
<evidence type="ECO:0000256" key="4">
    <source>
        <dbReference type="ARBA" id="ARBA00009372"/>
    </source>
</evidence>
<dbReference type="InterPro" id="IPR020621">
    <property type="entry name" value="ATP-PRT_HisG_long"/>
</dbReference>
<evidence type="ECO:0000256" key="7">
    <source>
        <dbReference type="ARBA" id="ARBA00022490"/>
    </source>
</evidence>
<evidence type="ECO:0000256" key="13">
    <source>
        <dbReference type="ARBA" id="ARBA00023102"/>
    </source>
</evidence>
<dbReference type="EMBL" id="LN679242">
    <property type="protein sequence ID" value="CEL54001.1"/>
    <property type="molecule type" value="Genomic_DNA"/>
</dbReference>
<dbReference type="SUPFAM" id="SSF53850">
    <property type="entry name" value="Periplasmic binding protein-like II"/>
    <property type="match status" value="1"/>
</dbReference>
<protein>
    <recommendedName>
        <fullName evidence="6">ATP phosphoribosyltransferase</fullName>
        <ecNumber evidence="5">2.4.2.17</ecNumber>
    </recommendedName>
</protein>
<evidence type="ECO:0000256" key="6">
    <source>
        <dbReference type="ARBA" id="ARBA00020998"/>
    </source>
</evidence>
<proteinExistence type="inferred from homology"/>
<comment type="subcellular location">
    <subcellularLocation>
        <location evidence="2">Cytoplasm</location>
    </subcellularLocation>
</comment>
<evidence type="ECO:0000259" key="14">
    <source>
        <dbReference type="Pfam" id="PF01634"/>
    </source>
</evidence>
<dbReference type="UniPathway" id="UPA00031">
    <property type="reaction ID" value="UER00006"/>
</dbReference>
<dbReference type="InterPro" id="IPR018198">
    <property type="entry name" value="ATP_PRibTrfase_CS"/>
</dbReference>
<dbReference type="NCBIfam" id="TIGR00070">
    <property type="entry name" value="hisG"/>
    <property type="match status" value="1"/>
</dbReference>
<dbReference type="HAMAP" id="MF_00079">
    <property type="entry name" value="HisG_Long"/>
    <property type="match status" value="1"/>
</dbReference>
<comment type="catalytic activity">
    <reaction evidence="1">
        <text>1-(5-phospho-beta-D-ribosyl)-ATP + diphosphate = 5-phospho-alpha-D-ribose 1-diphosphate + ATP</text>
        <dbReference type="Rhea" id="RHEA:18473"/>
        <dbReference type="ChEBI" id="CHEBI:30616"/>
        <dbReference type="ChEBI" id="CHEBI:33019"/>
        <dbReference type="ChEBI" id="CHEBI:58017"/>
        <dbReference type="ChEBI" id="CHEBI:73183"/>
        <dbReference type="EC" id="2.4.2.17"/>
    </reaction>
</comment>